<dbReference type="InterPro" id="IPR037294">
    <property type="entry name" value="ABC_BtuC-like"/>
</dbReference>
<name>A0A7Z0PGP8_9FUSO</name>
<feature type="transmembrane region" description="Helical" evidence="7">
    <location>
        <begin position="140"/>
        <end position="170"/>
    </location>
</feature>
<feature type="transmembrane region" description="Helical" evidence="7">
    <location>
        <begin position="20"/>
        <end position="40"/>
    </location>
</feature>
<feature type="transmembrane region" description="Helical" evidence="7">
    <location>
        <begin position="79"/>
        <end position="97"/>
    </location>
</feature>
<gene>
    <name evidence="8" type="ORF">HP397_02660</name>
</gene>
<dbReference type="AlphaFoldDB" id="A0A7Z0PGP8"/>
<evidence type="ECO:0000313" key="9">
    <source>
        <dbReference type="Proteomes" id="UP000526184"/>
    </source>
</evidence>
<dbReference type="OrthoDB" id="9798540at2"/>
<dbReference type="EMBL" id="JABMKT010000009">
    <property type="protein sequence ID" value="NYV27730.1"/>
    <property type="molecule type" value="Genomic_DNA"/>
</dbReference>
<accession>A0A7Z0PGP8</accession>
<evidence type="ECO:0000256" key="7">
    <source>
        <dbReference type="SAM" id="Phobius"/>
    </source>
</evidence>
<sequence>MEAIRLFFAELANSGILPEFFAYGFVVNSLIAALLIGPVLGGVGTMVVIKKMAFFSESIGHAAIAGISIGILLGEPYHSPYIMLFSYCIIFGLVINYTRNRTKMGTDTLIGIFLSISIALGAILLIYISSKVNSHMLETVLFGSILTVSDMDLLVLLITNIILIILIMFWNNKILLSSFNKNIAIVKNVKVVFLEYVFILIITIITVASVKIIGAALVEALFLIPAASSKNIAKSMKGFVSYSVFFSTISCILGIIVPLLFSLSLPSGPAIILVSATIFFITVLIKNIAKKYIDGGIN</sequence>
<dbReference type="GO" id="GO:0055085">
    <property type="term" value="P:transmembrane transport"/>
    <property type="evidence" value="ECO:0007669"/>
    <property type="project" value="InterPro"/>
</dbReference>
<comment type="caution">
    <text evidence="8">The sequence shown here is derived from an EMBL/GenBank/DDBJ whole genome shotgun (WGS) entry which is preliminary data.</text>
</comment>
<feature type="transmembrane region" description="Helical" evidence="7">
    <location>
        <begin position="214"/>
        <end position="232"/>
    </location>
</feature>
<comment type="similarity">
    <text evidence="2 6">Belongs to the ABC-3 integral membrane protein family.</text>
</comment>
<dbReference type="SUPFAM" id="SSF81345">
    <property type="entry name" value="ABC transporter involved in vitamin B12 uptake, BtuC"/>
    <property type="match status" value="1"/>
</dbReference>
<dbReference type="Gene3D" id="1.10.3470.10">
    <property type="entry name" value="ABC transporter involved in vitamin B12 uptake, BtuC"/>
    <property type="match status" value="1"/>
</dbReference>
<feature type="transmembrane region" description="Helical" evidence="7">
    <location>
        <begin position="239"/>
        <end position="261"/>
    </location>
</feature>
<evidence type="ECO:0000256" key="5">
    <source>
        <dbReference type="ARBA" id="ARBA00023136"/>
    </source>
</evidence>
<comment type="subcellular location">
    <subcellularLocation>
        <location evidence="6">Cell membrane</location>
        <topology evidence="6">Multi-pass membrane protein</topology>
    </subcellularLocation>
    <subcellularLocation>
        <location evidence="1">Membrane</location>
        <topology evidence="1">Multi-pass membrane protein</topology>
    </subcellularLocation>
</comment>
<feature type="transmembrane region" description="Helical" evidence="7">
    <location>
        <begin position="191"/>
        <end position="208"/>
    </location>
</feature>
<protein>
    <submittedName>
        <fullName evidence="8">Metal ABC transporter permease</fullName>
    </submittedName>
</protein>
<feature type="transmembrane region" description="Helical" evidence="7">
    <location>
        <begin position="267"/>
        <end position="285"/>
    </location>
</feature>
<evidence type="ECO:0000256" key="2">
    <source>
        <dbReference type="ARBA" id="ARBA00008034"/>
    </source>
</evidence>
<feature type="transmembrane region" description="Helical" evidence="7">
    <location>
        <begin position="109"/>
        <end position="128"/>
    </location>
</feature>
<dbReference type="GO" id="GO:0043190">
    <property type="term" value="C:ATP-binding cassette (ABC) transporter complex"/>
    <property type="evidence" value="ECO:0007669"/>
    <property type="project" value="InterPro"/>
</dbReference>
<keyword evidence="3 6" id="KW-0812">Transmembrane</keyword>
<organism evidence="8 9">
    <name type="scientific">Streptobacillus felis</name>
    <dbReference type="NCBI Taxonomy" id="1384509"/>
    <lineage>
        <taxon>Bacteria</taxon>
        <taxon>Fusobacteriati</taxon>
        <taxon>Fusobacteriota</taxon>
        <taxon>Fusobacteriia</taxon>
        <taxon>Fusobacteriales</taxon>
        <taxon>Leptotrichiaceae</taxon>
        <taxon>Streptobacillus</taxon>
    </lineage>
</organism>
<evidence type="ECO:0000256" key="3">
    <source>
        <dbReference type="ARBA" id="ARBA00022692"/>
    </source>
</evidence>
<dbReference type="PANTHER" id="PTHR30477">
    <property type="entry name" value="ABC-TRANSPORTER METAL-BINDING PROTEIN"/>
    <property type="match status" value="1"/>
</dbReference>
<feature type="transmembrane region" description="Helical" evidence="7">
    <location>
        <begin position="52"/>
        <end position="73"/>
    </location>
</feature>
<keyword evidence="6" id="KW-0813">Transport</keyword>
<dbReference type="InterPro" id="IPR001626">
    <property type="entry name" value="ABC_TroCD"/>
</dbReference>
<evidence type="ECO:0000256" key="1">
    <source>
        <dbReference type="ARBA" id="ARBA00004141"/>
    </source>
</evidence>
<evidence type="ECO:0000313" key="8">
    <source>
        <dbReference type="EMBL" id="NYV27730.1"/>
    </source>
</evidence>
<dbReference type="GO" id="GO:0010043">
    <property type="term" value="P:response to zinc ion"/>
    <property type="evidence" value="ECO:0007669"/>
    <property type="project" value="TreeGrafter"/>
</dbReference>
<dbReference type="Pfam" id="PF00950">
    <property type="entry name" value="ABC-3"/>
    <property type="match status" value="1"/>
</dbReference>
<dbReference type="Proteomes" id="UP000526184">
    <property type="component" value="Unassembled WGS sequence"/>
</dbReference>
<evidence type="ECO:0000256" key="6">
    <source>
        <dbReference type="RuleBase" id="RU003943"/>
    </source>
</evidence>
<dbReference type="RefSeq" id="WP_067322405.1">
    <property type="nucleotide sequence ID" value="NZ_CBCRWS010000009.1"/>
</dbReference>
<evidence type="ECO:0000256" key="4">
    <source>
        <dbReference type="ARBA" id="ARBA00022989"/>
    </source>
</evidence>
<keyword evidence="9" id="KW-1185">Reference proteome</keyword>
<proteinExistence type="inferred from homology"/>
<keyword evidence="5 7" id="KW-0472">Membrane</keyword>
<keyword evidence="4 7" id="KW-1133">Transmembrane helix</keyword>
<reference evidence="8 9" key="1">
    <citation type="submission" date="2020-05" db="EMBL/GenBank/DDBJ databases">
        <title>Streptobacillus felis strain LHL191014123.</title>
        <authorList>
            <person name="Fawzy A."/>
            <person name="Rau J."/>
            <person name="Risse K."/>
            <person name="Schauerte N."/>
            <person name="Geiger C."/>
            <person name="Blom J."/>
            <person name="Imirzalioglu C."/>
            <person name="Falgenhauer J."/>
            <person name="Bach A."/>
            <person name="Herden C."/>
            <person name="Eisenberg T."/>
        </authorList>
    </citation>
    <scope>NUCLEOTIDE SEQUENCE [LARGE SCALE GENOMIC DNA]</scope>
    <source>
        <strain evidence="8 9">LHL191014123</strain>
    </source>
</reference>
<dbReference type="PANTHER" id="PTHR30477:SF18">
    <property type="entry name" value="METAL TRANSPORT SYSTEM MEMBRANE PROTEIN CT_417-RELATED"/>
    <property type="match status" value="1"/>
</dbReference>